<dbReference type="PANTHER" id="PTHR10629">
    <property type="entry name" value="CYTOSINE-SPECIFIC METHYLTRANSFERASE"/>
    <property type="match status" value="1"/>
</dbReference>
<evidence type="ECO:0000256" key="4">
    <source>
        <dbReference type="ARBA" id="ARBA00022691"/>
    </source>
</evidence>
<dbReference type="InterPro" id="IPR050390">
    <property type="entry name" value="C5-Methyltransferase"/>
</dbReference>
<dbReference type="InterPro" id="IPR029063">
    <property type="entry name" value="SAM-dependent_MTases_sf"/>
</dbReference>
<dbReference type="PRINTS" id="PR00105">
    <property type="entry name" value="C5METTRFRASE"/>
</dbReference>
<evidence type="ECO:0000313" key="8">
    <source>
        <dbReference type="Proteomes" id="UP001221150"/>
    </source>
</evidence>
<dbReference type="GO" id="GO:0008168">
    <property type="term" value="F:methyltransferase activity"/>
    <property type="evidence" value="ECO:0007669"/>
    <property type="project" value="UniProtKB-KW"/>
</dbReference>
<comment type="caution">
    <text evidence="7">The sequence shown here is derived from an EMBL/GenBank/DDBJ whole genome shotgun (WGS) entry which is preliminary data.</text>
</comment>
<gene>
    <name evidence="7" type="ORF">P3H78_15640</name>
</gene>
<sequence length="346" mass="36997">MAGFDDVEKPAPPQQHRADRLVPRLRSLEICAGAGGLALGLERAGFDPVLLLDDRPVACETLRANRPEWDIRVVDLMAFDPAEEQQVYDVDLLAGGLPRVKGTAAVNRSRGSAIELGLFKAAIELVYGVQPRAVLLENVPDVVTKEAYAPLRDFVAAELGHLGYEHAWFVLNAADYGVPQDREEGVLVAFKGDGLGRFRAPERLLEPPLTVGMALGESMAAGGWDGAAAWAAQADRLAPTIVGGSWERGGPDLGMTGSKRAWARMGVDGGTIADAVPGPDFHWDPALGREGMMALTVEQVALLQGFPDDWKIMGRKTARYRQVGNATPPPLAEALGLSIRAALLAQ</sequence>
<protein>
    <recommendedName>
        <fullName evidence="1">DNA (cytosine-5-)-methyltransferase</fullName>
        <ecNumber evidence="1">2.1.1.37</ecNumber>
    </recommendedName>
</protein>
<keyword evidence="8" id="KW-1185">Reference proteome</keyword>
<dbReference type="Proteomes" id="UP001221150">
    <property type="component" value="Unassembled WGS sequence"/>
</dbReference>
<accession>A0ABT6A6N7</accession>
<keyword evidence="4 6" id="KW-0949">S-adenosyl-L-methionine</keyword>
<dbReference type="EMBL" id="JARJBB010000007">
    <property type="protein sequence ID" value="MDF3300036.1"/>
    <property type="molecule type" value="Genomic_DNA"/>
</dbReference>
<dbReference type="InterPro" id="IPR001525">
    <property type="entry name" value="C5_MeTfrase"/>
</dbReference>
<evidence type="ECO:0000313" key="7">
    <source>
        <dbReference type="EMBL" id="MDF3300036.1"/>
    </source>
</evidence>
<keyword evidence="5" id="KW-0680">Restriction system</keyword>
<name>A0ABT6A6N7_9ACTN</name>
<evidence type="ECO:0000256" key="1">
    <source>
        <dbReference type="ARBA" id="ARBA00011975"/>
    </source>
</evidence>
<evidence type="ECO:0000256" key="2">
    <source>
        <dbReference type="ARBA" id="ARBA00022603"/>
    </source>
</evidence>
<proteinExistence type="inferred from homology"/>
<dbReference type="PROSITE" id="PS51679">
    <property type="entry name" value="SAM_MT_C5"/>
    <property type="match status" value="1"/>
</dbReference>
<evidence type="ECO:0000256" key="3">
    <source>
        <dbReference type="ARBA" id="ARBA00022679"/>
    </source>
</evidence>
<evidence type="ECO:0000256" key="6">
    <source>
        <dbReference type="PROSITE-ProRule" id="PRU01016"/>
    </source>
</evidence>
<comment type="similarity">
    <text evidence="6">Belongs to the class I-like SAM-binding methyltransferase superfamily. C5-methyltransferase family.</text>
</comment>
<dbReference type="SUPFAM" id="SSF53335">
    <property type="entry name" value="S-adenosyl-L-methionine-dependent methyltransferases"/>
    <property type="match status" value="1"/>
</dbReference>
<dbReference type="Gene3D" id="3.90.120.10">
    <property type="entry name" value="DNA Methylase, subunit A, domain 2"/>
    <property type="match status" value="1"/>
</dbReference>
<keyword evidence="3 6" id="KW-0808">Transferase</keyword>
<evidence type="ECO:0000256" key="5">
    <source>
        <dbReference type="ARBA" id="ARBA00022747"/>
    </source>
</evidence>
<organism evidence="7 8">
    <name type="scientific">Streptomyces tropicalis</name>
    <dbReference type="NCBI Taxonomy" id="3034234"/>
    <lineage>
        <taxon>Bacteria</taxon>
        <taxon>Bacillati</taxon>
        <taxon>Actinomycetota</taxon>
        <taxon>Actinomycetes</taxon>
        <taxon>Kitasatosporales</taxon>
        <taxon>Streptomycetaceae</taxon>
        <taxon>Streptomyces</taxon>
    </lineage>
</organism>
<dbReference type="PANTHER" id="PTHR10629:SF52">
    <property type="entry name" value="DNA (CYTOSINE-5)-METHYLTRANSFERASE 1"/>
    <property type="match status" value="1"/>
</dbReference>
<dbReference type="EC" id="2.1.1.37" evidence="1"/>
<keyword evidence="2 6" id="KW-0489">Methyltransferase</keyword>
<dbReference type="Pfam" id="PF00145">
    <property type="entry name" value="DNA_methylase"/>
    <property type="match status" value="2"/>
</dbReference>
<comment type="caution">
    <text evidence="6">Lacks conserved residue(s) required for the propagation of feature annotation.</text>
</comment>
<dbReference type="RefSeq" id="WP_276109850.1">
    <property type="nucleotide sequence ID" value="NZ_JARJBB010000007.1"/>
</dbReference>
<reference evidence="7 8" key="1">
    <citation type="submission" date="2023-03" db="EMBL/GenBank/DDBJ databases">
        <title>Draft genome sequence of Streptomyces sp. K1PA1 isolated from peat swamp forest in Thailand.</title>
        <authorList>
            <person name="Klaysubun C."/>
            <person name="Duangmal K."/>
        </authorList>
    </citation>
    <scope>NUCLEOTIDE SEQUENCE [LARGE SCALE GENOMIC DNA]</scope>
    <source>
        <strain evidence="7 8">K1PA1</strain>
    </source>
</reference>
<dbReference type="Gene3D" id="3.40.50.150">
    <property type="entry name" value="Vaccinia Virus protein VP39"/>
    <property type="match status" value="1"/>
</dbReference>
<dbReference type="GO" id="GO:0032259">
    <property type="term" value="P:methylation"/>
    <property type="evidence" value="ECO:0007669"/>
    <property type="project" value="UniProtKB-KW"/>
</dbReference>